<accession>A0ABZ3D4U7</accession>
<keyword evidence="2" id="KW-1185">Reference proteome</keyword>
<evidence type="ECO:0000313" key="2">
    <source>
        <dbReference type="Proteomes" id="UP001449795"/>
    </source>
</evidence>
<dbReference type="Proteomes" id="UP001449795">
    <property type="component" value="Chromosome"/>
</dbReference>
<gene>
    <name evidence="1" type="ORF">AAC691_21645</name>
</gene>
<sequence length="44" mass="4683">MSTVQNDIALSVLEHTLAARLRAERVPRGWSLSGLAIRPASAAP</sequence>
<dbReference type="EMBL" id="CP152276">
    <property type="protein sequence ID" value="XAE42801.1"/>
    <property type="molecule type" value="Genomic_DNA"/>
</dbReference>
<protein>
    <submittedName>
        <fullName evidence="1">Uncharacterized protein</fullName>
    </submittedName>
</protein>
<evidence type="ECO:0000313" key="1">
    <source>
        <dbReference type="EMBL" id="XAE42801.1"/>
    </source>
</evidence>
<proteinExistence type="predicted"/>
<organism evidence="1 2">
    <name type="scientific">Nguyenibacter vanlangensis</name>
    <dbReference type="NCBI Taxonomy" id="1216886"/>
    <lineage>
        <taxon>Bacteria</taxon>
        <taxon>Pseudomonadati</taxon>
        <taxon>Pseudomonadota</taxon>
        <taxon>Alphaproteobacteria</taxon>
        <taxon>Acetobacterales</taxon>
        <taxon>Acetobacteraceae</taxon>
        <taxon>Nguyenibacter</taxon>
    </lineage>
</organism>
<dbReference type="RefSeq" id="WP_342628435.1">
    <property type="nucleotide sequence ID" value="NZ_CP152276.1"/>
</dbReference>
<reference evidence="1 2" key="1">
    <citation type="submission" date="2024-04" db="EMBL/GenBank/DDBJ databases">
        <title>Complete genome sequence of Nguyenibacter vanlangesis HBCM-1154, a strain capable of nitrogen fixation, IAA production, and phosphorus solubilization isolated from sugarcane soil.</title>
        <authorList>
            <person name="MY HANH P."/>
        </authorList>
    </citation>
    <scope>NUCLEOTIDE SEQUENCE [LARGE SCALE GENOMIC DNA]</scope>
    <source>
        <strain evidence="1 2">HBCM 1154</strain>
    </source>
</reference>
<name>A0ABZ3D4U7_9PROT</name>